<feature type="compositionally biased region" description="Polar residues" evidence="1">
    <location>
        <begin position="185"/>
        <end position="210"/>
    </location>
</feature>
<feature type="non-terminal residue" evidence="2">
    <location>
        <position position="331"/>
    </location>
</feature>
<comment type="caution">
    <text evidence="2">The sequence shown here is derived from an EMBL/GenBank/DDBJ whole genome shotgun (WGS) entry which is preliminary data.</text>
</comment>
<evidence type="ECO:0000313" key="3">
    <source>
        <dbReference type="Proteomes" id="UP000193560"/>
    </source>
</evidence>
<feature type="region of interest" description="Disordered" evidence="1">
    <location>
        <begin position="128"/>
        <end position="331"/>
    </location>
</feature>
<keyword evidence="3" id="KW-1185">Reference proteome</keyword>
<feature type="region of interest" description="Disordered" evidence="1">
    <location>
        <begin position="85"/>
        <end position="116"/>
    </location>
</feature>
<dbReference type="Proteomes" id="UP000193560">
    <property type="component" value="Unassembled WGS sequence"/>
</dbReference>
<feature type="compositionally biased region" description="Polar residues" evidence="1">
    <location>
        <begin position="22"/>
        <end position="32"/>
    </location>
</feature>
<reference evidence="2 3" key="1">
    <citation type="submission" date="2016-07" db="EMBL/GenBank/DDBJ databases">
        <title>Pervasive Adenine N6-methylation of Active Genes in Fungi.</title>
        <authorList>
            <consortium name="DOE Joint Genome Institute"/>
            <person name="Mondo S.J."/>
            <person name="Dannebaum R.O."/>
            <person name="Kuo R.C."/>
            <person name="Labutti K."/>
            <person name="Haridas S."/>
            <person name="Kuo A."/>
            <person name="Salamov A."/>
            <person name="Ahrendt S.R."/>
            <person name="Lipzen A."/>
            <person name="Sullivan W."/>
            <person name="Andreopoulos W.B."/>
            <person name="Clum A."/>
            <person name="Lindquist E."/>
            <person name="Daum C."/>
            <person name="Ramamoorthy G.K."/>
            <person name="Gryganskyi A."/>
            <person name="Culley D."/>
            <person name="Magnuson J.K."/>
            <person name="James T.Y."/>
            <person name="O'Malley M.A."/>
            <person name="Stajich J.E."/>
            <person name="Spatafora J.W."/>
            <person name="Visel A."/>
            <person name="Grigoriev I.V."/>
        </authorList>
    </citation>
    <scope>NUCLEOTIDE SEQUENCE [LARGE SCALE GENOMIC DNA]</scope>
    <source>
        <strain evidence="2 3">NRRL 1336</strain>
    </source>
</reference>
<dbReference type="AlphaFoldDB" id="A0A1X2IYU8"/>
<evidence type="ECO:0000313" key="2">
    <source>
        <dbReference type="EMBL" id="ORZ24475.1"/>
    </source>
</evidence>
<sequence>MKLPSIHTLLNPAPPSPPTYDVNDNSYSQKQQALPAPPSVQVLPASPGPLSVDTMALSPMLSPALSSNRSPSVSSVGSISPMTMNMSDFPPIHGDDPPPRRRPVQSTPLLQPRTPANYLHQHKRSFSQGDKPLYADSHSDQGICAIGPTTLPTPPTSFSSPSPPPSIVISPSASSSASENKHNNKATTITNKNLLQPTTSNKKSRQSTATKGVKELGPAPPPCTEILISPTGQPILKRRRGRPPTRSPGYEEGGWTFLSPTVWDVASPSSSSPSSSLSPEQQQQYDRRGTAAEDEGMMNDAMTAFTSADMDTVLPMPKKKRGRKPKTHIEG</sequence>
<dbReference type="OrthoDB" id="2417670at2759"/>
<accession>A0A1X2IYU8</accession>
<feature type="compositionally biased region" description="Basic residues" evidence="1">
    <location>
        <begin position="317"/>
        <end position="331"/>
    </location>
</feature>
<protein>
    <submittedName>
        <fullName evidence="2">Uncharacterized protein</fullName>
    </submittedName>
</protein>
<feature type="compositionally biased region" description="Low complexity" evidence="1">
    <location>
        <begin position="167"/>
        <end position="178"/>
    </location>
</feature>
<dbReference type="EMBL" id="MCGE01000002">
    <property type="protein sequence ID" value="ORZ24475.1"/>
    <property type="molecule type" value="Genomic_DNA"/>
</dbReference>
<name>A0A1X2IYU8_9FUNG</name>
<evidence type="ECO:0000256" key="1">
    <source>
        <dbReference type="SAM" id="MobiDB-lite"/>
    </source>
</evidence>
<feature type="compositionally biased region" description="Pro residues" evidence="1">
    <location>
        <begin position="151"/>
        <end position="166"/>
    </location>
</feature>
<feature type="compositionally biased region" description="Low complexity" evidence="1">
    <location>
        <begin position="267"/>
        <end position="279"/>
    </location>
</feature>
<gene>
    <name evidence="2" type="ORF">BCR42DRAFT_403028</name>
</gene>
<feature type="region of interest" description="Disordered" evidence="1">
    <location>
        <begin position="1"/>
        <end position="50"/>
    </location>
</feature>
<organism evidence="2 3">
    <name type="scientific">Absidia repens</name>
    <dbReference type="NCBI Taxonomy" id="90262"/>
    <lineage>
        <taxon>Eukaryota</taxon>
        <taxon>Fungi</taxon>
        <taxon>Fungi incertae sedis</taxon>
        <taxon>Mucoromycota</taxon>
        <taxon>Mucoromycotina</taxon>
        <taxon>Mucoromycetes</taxon>
        <taxon>Mucorales</taxon>
        <taxon>Cunninghamellaceae</taxon>
        <taxon>Absidia</taxon>
    </lineage>
</organism>
<proteinExistence type="predicted"/>